<organism evidence="2 3">
    <name type="scientific">Roseicyclus elongatus DSM 19469</name>
    <dbReference type="NCBI Taxonomy" id="1294273"/>
    <lineage>
        <taxon>Bacteria</taxon>
        <taxon>Pseudomonadati</taxon>
        <taxon>Pseudomonadota</taxon>
        <taxon>Alphaproteobacteria</taxon>
        <taxon>Rhodobacterales</taxon>
        <taxon>Roseobacteraceae</taxon>
        <taxon>Roseicyclus</taxon>
    </lineage>
</organism>
<name>W8S996_9RHOB</name>
<dbReference type="EMBL" id="CP004372">
    <property type="protein sequence ID" value="AHM05551.1"/>
    <property type="molecule type" value="Genomic_DNA"/>
</dbReference>
<dbReference type="InterPro" id="IPR045632">
    <property type="entry name" value="DUF6314"/>
</dbReference>
<dbReference type="KEGG" id="red:roselon_03293"/>
<dbReference type="RefSeq" id="WP_025313187.1">
    <property type="nucleotide sequence ID" value="NZ_CP004372.1"/>
</dbReference>
<evidence type="ECO:0000313" key="3">
    <source>
        <dbReference type="Proteomes" id="UP000019593"/>
    </source>
</evidence>
<protein>
    <recommendedName>
        <fullName evidence="1">DUF6314 domain-containing protein</fullName>
    </recommendedName>
</protein>
<dbReference type="PATRIC" id="fig|1294273.3.peg.3251"/>
<dbReference type="Proteomes" id="UP000019593">
    <property type="component" value="Chromosome"/>
</dbReference>
<accession>W8S996</accession>
<dbReference type="Pfam" id="PF19834">
    <property type="entry name" value="DUF6314"/>
    <property type="match status" value="1"/>
</dbReference>
<dbReference type="eggNOG" id="ENOG5032RWA">
    <property type="taxonomic scope" value="Bacteria"/>
</dbReference>
<proteinExistence type="predicted"/>
<dbReference type="STRING" id="1294273.roselon_03293"/>
<sequence length="143" mass="16265">MIGLQDLEGRWTLARVIEDARAGLTGHVDGRAVWRPDGVGLRQEETGLLRYGAGAPMRAERSYLWRAEAGALVVYFDDGRPFHRVAKDALSDRHWCDPDIYDVTYDFAQWPRWQTVWHVRGPRKDMVITSRFSPEMGAIPPGA</sequence>
<dbReference type="AlphaFoldDB" id="W8S996"/>
<dbReference type="HOGENOM" id="CLU_093209_1_1_5"/>
<evidence type="ECO:0000313" key="2">
    <source>
        <dbReference type="EMBL" id="AHM05551.1"/>
    </source>
</evidence>
<feature type="domain" description="DUF6314" evidence="1">
    <location>
        <begin position="7"/>
        <end position="133"/>
    </location>
</feature>
<reference evidence="2 3" key="1">
    <citation type="submission" date="2013-03" db="EMBL/GenBank/DDBJ databases">
        <authorList>
            <person name="Fiebig A."/>
            <person name="Goeker M."/>
            <person name="Klenk H.-P.P."/>
        </authorList>
    </citation>
    <scope>NUCLEOTIDE SEQUENCE [LARGE SCALE GENOMIC DNA]</scope>
    <source>
        <strain evidence="3">DSM 19469</strain>
    </source>
</reference>
<gene>
    <name evidence="2" type="ORF">roselon_03293</name>
</gene>
<keyword evidence="3" id="KW-1185">Reference proteome</keyword>
<evidence type="ECO:0000259" key="1">
    <source>
        <dbReference type="Pfam" id="PF19834"/>
    </source>
</evidence>